<keyword evidence="10" id="KW-0255">Endonuclease</keyword>
<dbReference type="HAMAP" id="MF_00265">
    <property type="entry name" value="VapC_Nob1"/>
    <property type="match status" value="1"/>
</dbReference>
<evidence type="ECO:0000313" key="11">
    <source>
        <dbReference type="Proteomes" id="UP000540909"/>
    </source>
</evidence>
<evidence type="ECO:0000256" key="1">
    <source>
        <dbReference type="ARBA" id="ARBA00001946"/>
    </source>
</evidence>
<comment type="function">
    <text evidence="8">Toxic component of a toxin-antitoxin (TA) system. An RNase.</text>
</comment>
<dbReference type="GO" id="GO:0004519">
    <property type="term" value="F:endonuclease activity"/>
    <property type="evidence" value="ECO:0007669"/>
    <property type="project" value="UniProtKB-KW"/>
</dbReference>
<feature type="binding site" evidence="8">
    <location>
        <position position="6"/>
    </location>
    <ligand>
        <name>Mg(2+)</name>
        <dbReference type="ChEBI" id="CHEBI:18420"/>
    </ligand>
</feature>
<dbReference type="InterPro" id="IPR002716">
    <property type="entry name" value="PIN_dom"/>
</dbReference>
<sequence>MKYLLDTNAVIALMKGNEGLIAELSRHRPHDFAVPAIVAHELFYGAYKSLRIHENLARIDALQFSILEFDRNDARKAGEIRAALHASGTPIGPYDVLIAGQAVARDLTVITRNLREFERVAELRVENWER</sequence>
<evidence type="ECO:0000313" key="10">
    <source>
        <dbReference type="EMBL" id="MBB4235146.1"/>
    </source>
</evidence>
<dbReference type="Gene3D" id="3.40.50.1010">
    <property type="entry name" value="5'-nuclease"/>
    <property type="match status" value="1"/>
</dbReference>
<feature type="domain" description="PIN" evidence="9">
    <location>
        <begin position="3"/>
        <end position="122"/>
    </location>
</feature>
<accession>A0A7W6R1X7</accession>
<dbReference type="GO" id="GO:0004540">
    <property type="term" value="F:RNA nuclease activity"/>
    <property type="evidence" value="ECO:0007669"/>
    <property type="project" value="InterPro"/>
</dbReference>
<evidence type="ECO:0000259" key="9">
    <source>
        <dbReference type="Pfam" id="PF01850"/>
    </source>
</evidence>
<proteinExistence type="inferred from homology"/>
<organism evidence="10 11">
    <name type="scientific">Rhizobium esperanzae</name>
    <dbReference type="NCBI Taxonomy" id="1967781"/>
    <lineage>
        <taxon>Bacteria</taxon>
        <taxon>Pseudomonadati</taxon>
        <taxon>Pseudomonadota</taxon>
        <taxon>Alphaproteobacteria</taxon>
        <taxon>Hyphomicrobiales</taxon>
        <taxon>Rhizobiaceae</taxon>
        <taxon>Rhizobium/Agrobacterium group</taxon>
        <taxon>Rhizobium</taxon>
    </lineage>
</organism>
<gene>
    <name evidence="8" type="primary">vapC</name>
    <name evidence="10" type="ORF">GGD57_001708</name>
</gene>
<evidence type="ECO:0000256" key="4">
    <source>
        <dbReference type="ARBA" id="ARBA00022723"/>
    </source>
</evidence>
<protein>
    <recommendedName>
        <fullName evidence="8">Ribonuclease VapC</fullName>
        <shortName evidence="8">RNase VapC</shortName>
        <ecNumber evidence="8">3.1.-.-</ecNumber>
    </recommendedName>
    <alternativeName>
        <fullName evidence="8">Toxin VapC</fullName>
    </alternativeName>
</protein>
<evidence type="ECO:0000256" key="6">
    <source>
        <dbReference type="ARBA" id="ARBA00022842"/>
    </source>
</evidence>
<keyword evidence="2 8" id="KW-1277">Toxin-antitoxin system</keyword>
<name>A0A7W6R1X7_9HYPH</name>
<keyword evidence="5 8" id="KW-0378">Hydrolase</keyword>
<dbReference type="Proteomes" id="UP000540909">
    <property type="component" value="Unassembled WGS sequence"/>
</dbReference>
<dbReference type="Pfam" id="PF01850">
    <property type="entry name" value="PIN"/>
    <property type="match status" value="1"/>
</dbReference>
<dbReference type="PANTHER" id="PTHR33653">
    <property type="entry name" value="RIBONUCLEASE VAPC2"/>
    <property type="match status" value="1"/>
</dbReference>
<dbReference type="GO" id="GO:0090729">
    <property type="term" value="F:toxin activity"/>
    <property type="evidence" value="ECO:0007669"/>
    <property type="project" value="UniProtKB-KW"/>
</dbReference>
<comment type="similarity">
    <text evidence="7 8">Belongs to the PINc/VapC protein family.</text>
</comment>
<keyword evidence="6 8" id="KW-0460">Magnesium</keyword>
<evidence type="ECO:0000256" key="5">
    <source>
        <dbReference type="ARBA" id="ARBA00022801"/>
    </source>
</evidence>
<dbReference type="CDD" id="cd18745">
    <property type="entry name" value="PIN_VapC4-5_FitB-like"/>
    <property type="match status" value="1"/>
</dbReference>
<comment type="cofactor">
    <cofactor evidence="1 8">
        <name>Mg(2+)</name>
        <dbReference type="ChEBI" id="CHEBI:18420"/>
    </cofactor>
</comment>
<keyword evidence="4 8" id="KW-0479">Metal-binding</keyword>
<evidence type="ECO:0000256" key="2">
    <source>
        <dbReference type="ARBA" id="ARBA00022649"/>
    </source>
</evidence>
<dbReference type="RefSeq" id="WP_184468666.1">
    <property type="nucleotide sequence ID" value="NZ_JACIFY010000005.1"/>
</dbReference>
<dbReference type="EC" id="3.1.-.-" evidence="8"/>
<dbReference type="EMBL" id="JACIFY010000005">
    <property type="protein sequence ID" value="MBB4235146.1"/>
    <property type="molecule type" value="Genomic_DNA"/>
</dbReference>
<dbReference type="SUPFAM" id="SSF88723">
    <property type="entry name" value="PIN domain-like"/>
    <property type="match status" value="1"/>
</dbReference>
<dbReference type="PANTHER" id="PTHR33653:SF1">
    <property type="entry name" value="RIBONUCLEASE VAPC2"/>
    <property type="match status" value="1"/>
</dbReference>
<comment type="caution">
    <text evidence="10">The sequence shown here is derived from an EMBL/GenBank/DDBJ whole genome shotgun (WGS) entry which is preliminary data.</text>
</comment>
<dbReference type="InterPro" id="IPR029060">
    <property type="entry name" value="PIN-like_dom_sf"/>
</dbReference>
<dbReference type="GO" id="GO:0000287">
    <property type="term" value="F:magnesium ion binding"/>
    <property type="evidence" value="ECO:0007669"/>
    <property type="project" value="UniProtKB-UniRule"/>
</dbReference>
<dbReference type="GO" id="GO:0016787">
    <property type="term" value="F:hydrolase activity"/>
    <property type="evidence" value="ECO:0007669"/>
    <property type="project" value="UniProtKB-KW"/>
</dbReference>
<dbReference type="InterPro" id="IPR050556">
    <property type="entry name" value="Type_II_TA_system_RNase"/>
</dbReference>
<evidence type="ECO:0000256" key="3">
    <source>
        <dbReference type="ARBA" id="ARBA00022722"/>
    </source>
</evidence>
<feature type="binding site" evidence="8">
    <location>
        <position position="95"/>
    </location>
    <ligand>
        <name>Mg(2+)</name>
        <dbReference type="ChEBI" id="CHEBI:18420"/>
    </ligand>
</feature>
<dbReference type="AlphaFoldDB" id="A0A7W6R1X7"/>
<keyword evidence="3 8" id="KW-0540">Nuclease</keyword>
<reference evidence="10 11" key="1">
    <citation type="submission" date="2020-08" db="EMBL/GenBank/DDBJ databases">
        <title>Genomic Encyclopedia of Type Strains, Phase IV (KMG-V): Genome sequencing to study the core and pangenomes of soil and plant-associated prokaryotes.</title>
        <authorList>
            <person name="Whitman W."/>
        </authorList>
    </citation>
    <scope>NUCLEOTIDE SEQUENCE [LARGE SCALE GENOMIC DNA]</scope>
    <source>
        <strain evidence="10 11">SEMIA 4089</strain>
    </source>
</reference>
<evidence type="ECO:0000256" key="8">
    <source>
        <dbReference type="HAMAP-Rule" id="MF_00265"/>
    </source>
</evidence>
<keyword evidence="8" id="KW-0800">Toxin</keyword>
<dbReference type="InterPro" id="IPR022907">
    <property type="entry name" value="VapC_family"/>
</dbReference>
<evidence type="ECO:0000256" key="7">
    <source>
        <dbReference type="ARBA" id="ARBA00038093"/>
    </source>
</evidence>